<dbReference type="GO" id="GO:0016787">
    <property type="term" value="F:hydrolase activity"/>
    <property type="evidence" value="ECO:0007669"/>
    <property type="project" value="UniProtKB-KW"/>
</dbReference>
<keyword evidence="4" id="KW-0540">Nuclease</keyword>
<dbReference type="AlphaFoldDB" id="A0ABD2YEV4"/>
<dbReference type="GO" id="GO:0046872">
    <property type="term" value="F:metal ion binding"/>
    <property type="evidence" value="ECO:0007669"/>
    <property type="project" value="UniProtKB-KW"/>
</dbReference>
<comment type="subcellular location">
    <subcellularLocation>
        <location evidence="2">Nucleus</location>
    </subcellularLocation>
</comment>
<evidence type="ECO:0000256" key="3">
    <source>
        <dbReference type="ARBA" id="ARBA00006958"/>
    </source>
</evidence>
<keyword evidence="7" id="KW-0539">Nucleus</keyword>
<dbReference type="InterPro" id="IPR058353">
    <property type="entry name" value="DUF8040"/>
</dbReference>
<dbReference type="GO" id="GO:0004518">
    <property type="term" value="F:nuclease activity"/>
    <property type="evidence" value="ECO:0007669"/>
    <property type="project" value="UniProtKB-KW"/>
</dbReference>
<proteinExistence type="inferred from homology"/>
<evidence type="ECO:0000256" key="6">
    <source>
        <dbReference type="ARBA" id="ARBA00022801"/>
    </source>
</evidence>
<keyword evidence="11" id="KW-1185">Reference proteome</keyword>
<evidence type="ECO:0008006" key="12">
    <source>
        <dbReference type="Google" id="ProtNLM"/>
    </source>
</evidence>
<comment type="cofactor">
    <cofactor evidence="1">
        <name>a divalent metal cation</name>
        <dbReference type="ChEBI" id="CHEBI:60240"/>
    </cofactor>
</comment>
<comment type="similarity">
    <text evidence="3">Belongs to the HARBI1 family.</text>
</comment>
<evidence type="ECO:0000256" key="7">
    <source>
        <dbReference type="ARBA" id="ARBA00023242"/>
    </source>
</evidence>
<feature type="domain" description="DUF8040" evidence="9">
    <location>
        <begin position="44"/>
        <end position="142"/>
    </location>
</feature>
<dbReference type="Proteomes" id="UP001630127">
    <property type="component" value="Unassembled WGS sequence"/>
</dbReference>
<keyword evidence="5" id="KW-0479">Metal-binding</keyword>
<feature type="domain" description="DDE Tnp4" evidence="8">
    <location>
        <begin position="177"/>
        <end position="276"/>
    </location>
</feature>
<comment type="caution">
    <text evidence="10">The sequence shown here is derived from an EMBL/GenBank/DDBJ whole genome shotgun (WGS) entry which is preliminary data.</text>
</comment>
<evidence type="ECO:0000259" key="8">
    <source>
        <dbReference type="Pfam" id="PF13359"/>
    </source>
</evidence>
<dbReference type="EMBL" id="JBJUIK010000014">
    <property type="protein sequence ID" value="KAL3504093.1"/>
    <property type="molecule type" value="Genomic_DNA"/>
</dbReference>
<evidence type="ECO:0000256" key="4">
    <source>
        <dbReference type="ARBA" id="ARBA00022722"/>
    </source>
</evidence>
<dbReference type="Pfam" id="PF26138">
    <property type="entry name" value="DUF8040"/>
    <property type="match status" value="1"/>
</dbReference>
<keyword evidence="6" id="KW-0378">Hydrolase</keyword>
<evidence type="ECO:0000256" key="5">
    <source>
        <dbReference type="ARBA" id="ARBA00022723"/>
    </source>
</evidence>
<evidence type="ECO:0000256" key="2">
    <source>
        <dbReference type="ARBA" id="ARBA00004123"/>
    </source>
</evidence>
<organism evidence="10 11">
    <name type="scientific">Cinchona calisaya</name>
    <dbReference type="NCBI Taxonomy" id="153742"/>
    <lineage>
        <taxon>Eukaryota</taxon>
        <taxon>Viridiplantae</taxon>
        <taxon>Streptophyta</taxon>
        <taxon>Embryophyta</taxon>
        <taxon>Tracheophyta</taxon>
        <taxon>Spermatophyta</taxon>
        <taxon>Magnoliopsida</taxon>
        <taxon>eudicotyledons</taxon>
        <taxon>Gunneridae</taxon>
        <taxon>Pentapetalae</taxon>
        <taxon>asterids</taxon>
        <taxon>lamiids</taxon>
        <taxon>Gentianales</taxon>
        <taxon>Rubiaceae</taxon>
        <taxon>Cinchonoideae</taxon>
        <taxon>Cinchoneae</taxon>
        <taxon>Cinchona</taxon>
    </lineage>
</organism>
<accession>A0ABD2YEV4</accession>
<evidence type="ECO:0000259" key="9">
    <source>
        <dbReference type="Pfam" id="PF26138"/>
    </source>
</evidence>
<evidence type="ECO:0000313" key="10">
    <source>
        <dbReference type="EMBL" id="KAL3504093.1"/>
    </source>
</evidence>
<sequence>MEGNRNNRDEDDVKTLIVQGACFLFFSPYAEEYAGPFIRVPCQTSTLGGRAWVKELLTGHIDRMLENYRITTDNFTRLCEILVNCGFVAQNYRKRVLIEEAVAMTLMCLVHGHRMLALCERFPHSPKTINRNTHQILDGLCKFGYHIIQLRGQHDVHPRISNDPRFFPWFQHAIGAMDGTHILACPPTVVQMAYTNRHGTQSQNMLAICDHDMCFIYVYPGWEGSAHDVRVLENALHRETYFPMLPPGKYYLVDSAYRMVPGFLPPYRTTPGDEINRNRARRPRGPKCY</sequence>
<dbReference type="InterPro" id="IPR027806">
    <property type="entry name" value="HARBI1_dom"/>
</dbReference>
<gene>
    <name evidence="10" type="ORF">ACH5RR_033934</name>
</gene>
<reference evidence="10 11" key="1">
    <citation type="submission" date="2024-11" db="EMBL/GenBank/DDBJ databases">
        <title>A near-complete genome assembly of Cinchona calisaya.</title>
        <authorList>
            <person name="Lian D.C."/>
            <person name="Zhao X.W."/>
            <person name="Wei L."/>
        </authorList>
    </citation>
    <scope>NUCLEOTIDE SEQUENCE [LARGE SCALE GENOMIC DNA]</scope>
    <source>
        <tissue evidence="10">Nenye</tissue>
    </source>
</reference>
<evidence type="ECO:0000313" key="11">
    <source>
        <dbReference type="Proteomes" id="UP001630127"/>
    </source>
</evidence>
<dbReference type="Pfam" id="PF13359">
    <property type="entry name" value="DDE_Tnp_4"/>
    <property type="match status" value="1"/>
</dbReference>
<dbReference type="PANTHER" id="PTHR22930:SF221">
    <property type="entry name" value="NUCLEASE HARBI1"/>
    <property type="match status" value="1"/>
</dbReference>
<dbReference type="GO" id="GO:0005634">
    <property type="term" value="C:nucleus"/>
    <property type="evidence" value="ECO:0007669"/>
    <property type="project" value="UniProtKB-SubCell"/>
</dbReference>
<protein>
    <recommendedName>
        <fullName evidence="12">DDE Tnp4 domain-containing protein</fullName>
    </recommendedName>
</protein>
<evidence type="ECO:0000256" key="1">
    <source>
        <dbReference type="ARBA" id="ARBA00001968"/>
    </source>
</evidence>
<dbReference type="PANTHER" id="PTHR22930">
    <property type="match status" value="1"/>
</dbReference>
<name>A0ABD2YEV4_9GENT</name>
<dbReference type="InterPro" id="IPR045249">
    <property type="entry name" value="HARBI1-like"/>
</dbReference>